<keyword evidence="2" id="KW-0812">Transmembrane</keyword>
<feature type="transmembrane region" description="Helical" evidence="2">
    <location>
        <begin position="254"/>
        <end position="275"/>
    </location>
</feature>
<feature type="compositionally biased region" description="Acidic residues" evidence="1">
    <location>
        <begin position="50"/>
        <end position="64"/>
    </location>
</feature>
<keyword evidence="4" id="KW-1185">Reference proteome</keyword>
<sequence>MTEPASQPAQAQAMEPVPTAAPTPIDHQLLEVLPSSEAQVEVNGQPSNANEEEESEDEEEDEAAMGDYDLSCSGYLRRKLRSLLPPLCWGLAAACCWAVAIWCAGQLGRVRAPSHQLLFAAGAPLCLIACTGLLLRHFQHGNVAPALRYHWRPMLFSAALLCASCQLGLRAAQRLPVTADAACIFFSYAGVMSLPLCFVLQTACTKYGLLAAAVTIANLGLLARPAFLRSALLAASASNITAVAEAPLPPTPPLEFAGCATAAVLLAVAVTVVYWKLGGVSSLPLLALTAGLLCASSLALQPLLLARPLRLPPLKAADAPLLLAGVGGLATGLPMLLHWLRNERSRLFQLGWSSTASLVQLAGFLVAGQRPDSISLIAAALVQAATALVTLGQLRHESWLQYREDSRCKYSRLTILPDTPFHHGGNGALVGNEAGNGSAMAETSFNSVTVRRQSDSSMGPNRDAFFQEVSLAETGGQLVNDAETASGADGTWKPLKLN</sequence>
<feature type="transmembrane region" description="Helical" evidence="2">
    <location>
        <begin position="83"/>
        <end position="105"/>
    </location>
</feature>
<feature type="compositionally biased region" description="Polar residues" evidence="1">
    <location>
        <begin position="1"/>
        <end position="10"/>
    </location>
</feature>
<keyword evidence="2" id="KW-0472">Membrane</keyword>
<dbReference type="Proteomes" id="UP000215902">
    <property type="component" value="Unassembled WGS sequence"/>
</dbReference>
<feature type="compositionally biased region" description="Polar residues" evidence="1">
    <location>
        <begin position="36"/>
        <end position="46"/>
    </location>
</feature>
<keyword evidence="2" id="KW-1133">Transmembrane helix</keyword>
<feature type="region of interest" description="Disordered" evidence="1">
    <location>
        <begin position="1"/>
        <end position="64"/>
    </location>
</feature>
<gene>
    <name evidence="3" type="ORF">BOX15_Mlig033270g1</name>
</gene>
<feature type="transmembrane region" description="Helical" evidence="2">
    <location>
        <begin position="181"/>
        <end position="201"/>
    </location>
</feature>
<protein>
    <submittedName>
        <fullName evidence="3">Uncharacterized protein</fullName>
    </submittedName>
</protein>
<proteinExistence type="predicted"/>
<feature type="transmembrane region" description="Helical" evidence="2">
    <location>
        <begin position="321"/>
        <end position="340"/>
    </location>
</feature>
<organism evidence="3 4">
    <name type="scientific">Macrostomum lignano</name>
    <dbReference type="NCBI Taxonomy" id="282301"/>
    <lineage>
        <taxon>Eukaryota</taxon>
        <taxon>Metazoa</taxon>
        <taxon>Spiralia</taxon>
        <taxon>Lophotrochozoa</taxon>
        <taxon>Platyhelminthes</taxon>
        <taxon>Rhabditophora</taxon>
        <taxon>Macrostomorpha</taxon>
        <taxon>Macrostomida</taxon>
        <taxon>Macrostomidae</taxon>
        <taxon>Macrostomum</taxon>
    </lineage>
</organism>
<comment type="caution">
    <text evidence="3">The sequence shown here is derived from an EMBL/GenBank/DDBJ whole genome shotgun (WGS) entry which is preliminary data.</text>
</comment>
<accession>A0A267DQX6</accession>
<name>A0A267DQX6_9PLAT</name>
<evidence type="ECO:0000256" key="2">
    <source>
        <dbReference type="SAM" id="Phobius"/>
    </source>
</evidence>
<evidence type="ECO:0000313" key="4">
    <source>
        <dbReference type="Proteomes" id="UP000215902"/>
    </source>
</evidence>
<evidence type="ECO:0000313" key="3">
    <source>
        <dbReference type="EMBL" id="PAA51615.1"/>
    </source>
</evidence>
<reference evidence="3 4" key="1">
    <citation type="submission" date="2017-06" db="EMBL/GenBank/DDBJ databases">
        <title>A platform for efficient transgenesis in Macrostomum lignano, a flatworm model organism for stem cell research.</title>
        <authorList>
            <person name="Berezikov E."/>
        </authorList>
    </citation>
    <scope>NUCLEOTIDE SEQUENCE [LARGE SCALE GENOMIC DNA]</scope>
    <source>
        <strain evidence="3">DV1</strain>
        <tissue evidence="3">Whole organism</tissue>
    </source>
</reference>
<dbReference type="EMBL" id="NIVC01003390">
    <property type="protein sequence ID" value="PAA51615.1"/>
    <property type="molecule type" value="Genomic_DNA"/>
</dbReference>
<evidence type="ECO:0000256" key="1">
    <source>
        <dbReference type="SAM" id="MobiDB-lite"/>
    </source>
</evidence>
<feature type="transmembrane region" description="Helical" evidence="2">
    <location>
        <begin position="117"/>
        <end position="138"/>
    </location>
</feature>
<feature type="transmembrane region" description="Helical" evidence="2">
    <location>
        <begin position="282"/>
        <end position="301"/>
    </location>
</feature>
<feature type="transmembrane region" description="Helical" evidence="2">
    <location>
        <begin position="207"/>
        <end position="223"/>
    </location>
</feature>
<dbReference type="AlphaFoldDB" id="A0A267DQX6"/>